<reference evidence="3 4" key="1">
    <citation type="submission" date="2020-08" db="EMBL/GenBank/DDBJ databases">
        <title>Genomic Encyclopedia of Type Strains, Phase III (KMG-III): the genomes of soil and plant-associated and newly described type strains.</title>
        <authorList>
            <person name="Whitman W."/>
        </authorList>
    </citation>
    <scope>NUCLEOTIDE SEQUENCE [LARGE SCALE GENOMIC DNA]</scope>
    <source>
        <strain evidence="3 4">CECT 8960</strain>
    </source>
</reference>
<dbReference type="PANTHER" id="PTHR30363:SF4">
    <property type="entry name" value="GLYCEROL-3-PHOSPHATE REGULON REPRESSOR"/>
    <property type="match status" value="1"/>
</dbReference>
<feature type="domain" description="DeoR-like transcriptional repressor C-terminal sensor" evidence="2">
    <location>
        <begin position="5"/>
        <end position="157"/>
    </location>
</feature>
<dbReference type="Pfam" id="PF00455">
    <property type="entry name" value="DeoRC"/>
    <property type="match status" value="1"/>
</dbReference>
<accession>A0A7W7VIR7</accession>
<organism evidence="3 4">
    <name type="scientific">Actinophytocola algeriensis</name>
    <dbReference type="NCBI Taxonomy" id="1768010"/>
    <lineage>
        <taxon>Bacteria</taxon>
        <taxon>Bacillati</taxon>
        <taxon>Actinomycetota</taxon>
        <taxon>Actinomycetes</taxon>
        <taxon>Pseudonocardiales</taxon>
        <taxon>Pseudonocardiaceae</taxon>
    </lineage>
</organism>
<evidence type="ECO:0000313" key="4">
    <source>
        <dbReference type="Proteomes" id="UP000520767"/>
    </source>
</evidence>
<dbReference type="PANTHER" id="PTHR30363">
    <property type="entry name" value="HTH-TYPE TRANSCRIPTIONAL REGULATOR SRLR-RELATED"/>
    <property type="match status" value="1"/>
</dbReference>
<comment type="caution">
    <text evidence="3">The sequence shown here is derived from an EMBL/GenBank/DDBJ whole genome shotgun (WGS) entry which is preliminary data.</text>
</comment>
<evidence type="ECO:0000256" key="1">
    <source>
        <dbReference type="ARBA" id="ARBA00022491"/>
    </source>
</evidence>
<dbReference type="Proteomes" id="UP000520767">
    <property type="component" value="Unassembled WGS sequence"/>
</dbReference>
<dbReference type="InterPro" id="IPR014036">
    <property type="entry name" value="DeoR-like_C"/>
</dbReference>
<gene>
    <name evidence="3" type="ORF">FHR82_007834</name>
</gene>
<dbReference type="RefSeq" id="WP_184815581.1">
    <property type="nucleotide sequence ID" value="NZ_JACHJQ010000010.1"/>
</dbReference>
<dbReference type="SUPFAM" id="SSF100950">
    <property type="entry name" value="NagB/RpiA/CoA transferase-like"/>
    <property type="match status" value="1"/>
</dbReference>
<dbReference type="Gene3D" id="3.40.50.1360">
    <property type="match status" value="1"/>
</dbReference>
<evidence type="ECO:0000259" key="2">
    <source>
        <dbReference type="Pfam" id="PF00455"/>
    </source>
</evidence>
<proteinExistence type="predicted"/>
<keyword evidence="4" id="KW-1185">Reference proteome</keyword>
<keyword evidence="1" id="KW-0678">Repressor</keyword>
<evidence type="ECO:0000313" key="3">
    <source>
        <dbReference type="EMBL" id="MBB4911564.1"/>
    </source>
</evidence>
<protein>
    <submittedName>
        <fullName evidence="3">DeoR/GlpR family transcriptional regulator of sugar metabolism</fullName>
    </submittedName>
</protein>
<sequence length="178" mass="18417">MDGFERMAKAALSDLPSDGAILLDSSPAAHHVAALLPADRELIVVTNSFHVATLLSTRPKLELRLVGGQLRPGSSAVVGPWSRQALRDSFVDIAFLGADGVTPAHGASSADEEVATFNRAAVAAARRVVLLAEHTALGRAHPASFATLADVDTVVTDAGADPELLREITAAGPRTLVA</sequence>
<dbReference type="AlphaFoldDB" id="A0A7W7VIR7"/>
<dbReference type="InterPro" id="IPR050313">
    <property type="entry name" value="Carb_Metab_HTH_regulators"/>
</dbReference>
<dbReference type="SMART" id="SM01134">
    <property type="entry name" value="DeoRC"/>
    <property type="match status" value="1"/>
</dbReference>
<dbReference type="EMBL" id="JACHJQ010000010">
    <property type="protein sequence ID" value="MBB4911564.1"/>
    <property type="molecule type" value="Genomic_DNA"/>
</dbReference>
<name>A0A7W7VIR7_9PSEU</name>
<dbReference type="InterPro" id="IPR037171">
    <property type="entry name" value="NagB/RpiA_transferase-like"/>
</dbReference>